<dbReference type="HOGENOM" id="CLU_1814785_0_0_9"/>
<sequence length="142" mass="16950">MEFVNESKKNLREKYFKEHNIDDTYQTIEYEIHHIVEFSEAEKGLVPKQEIDSVANLLLISKIKHDIITARTNQFRESNIGQDNTKPRKFYKIEFDKDVITLININDDVEKIELKIGEDIFLRNDMIPIIMETNEQLLKKYF</sequence>
<comment type="caution">
    <text evidence="1">The sequence shown here is derived from an EMBL/GenBank/DDBJ whole genome shotgun (WGS) entry which is preliminary data.</text>
</comment>
<proteinExistence type="predicted"/>
<organism evidence="1 2">
    <name type="scientific">Streptococcus sanguinis SK1056</name>
    <dbReference type="NCBI Taxonomy" id="888820"/>
    <lineage>
        <taxon>Bacteria</taxon>
        <taxon>Bacillati</taxon>
        <taxon>Bacillota</taxon>
        <taxon>Bacilli</taxon>
        <taxon>Lactobacillales</taxon>
        <taxon>Streptococcaceae</taxon>
        <taxon>Streptococcus</taxon>
    </lineage>
</organism>
<dbReference type="EMBL" id="AFFL01000003">
    <property type="protein sequence ID" value="EGJ38316.1"/>
    <property type="molecule type" value="Genomic_DNA"/>
</dbReference>
<dbReference type="Proteomes" id="UP000004171">
    <property type="component" value="Unassembled WGS sequence"/>
</dbReference>
<dbReference type="AlphaFoldDB" id="F3UCJ9"/>
<gene>
    <name evidence="1" type="ORF">HMPREF9393_1267</name>
</gene>
<dbReference type="PATRIC" id="fig|888820.3.peg.1243"/>
<evidence type="ECO:0000313" key="1">
    <source>
        <dbReference type="EMBL" id="EGJ38316.1"/>
    </source>
</evidence>
<name>F3UCJ9_STRSA</name>
<protein>
    <submittedName>
        <fullName evidence="1">Uncharacterized protein</fullName>
    </submittedName>
</protein>
<dbReference type="RefSeq" id="WP_002922047.1">
    <property type="nucleotide sequence ID" value="NZ_GL890990.1"/>
</dbReference>
<reference evidence="1 2" key="1">
    <citation type="submission" date="2011-03" db="EMBL/GenBank/DDBJ databases">
        <authorList>
            <person name="Muzny D."/>
            <person name="Qin X."/>
            <person name="Deng J."/>
            <person name="Jiang H."/>
            <person name="Liu Y."/>
            <person name="Qu J."/>
            <person name="Song X.-Z."/>
            <person name="Zhang L."/>
            <person name="Thornton R."/>
            <person name="Coyle M."/>
            <person name="Francisco L."/>
            <person name="Jackson L."/>
            <person name="Javaid M."/>
            <person name="Korchina V."/>
            <person name="Kovar C."/>
            <person name="Mata R."/>
            <person name="Mathew T."/>
            <person name="Ngo R."/>
            <person name="Nguyen L."/>
            <person name="Nguyen N."/>
            <person name="Okwuonu G."/>
            <person name="Ongeri F."/>
            <person name="Pham C."/>
            <person name="Simmons D."/>
            <person name="Wilczek-Boney K."/>
            <person name="Hale W."/>
            <person name="Jakkamsetti A."/>
            <person name="Pham P."/>
            <person name="Ruth R."/>
            <person name="San Lucas F."/>
            <person name="Warren J."/>
            <person name="Zhang J."/>
            <person name="Zhao Z."/>
            <person name="Zhou C."/>
            <person name="Zhu D."/>
            <person name="Lee S."/>
            <person name="Bess C."/>
            <person name="Blankenburg K."/>
            <person name="Forbes L."/>
            <person name="Fu Q."/>
            <person name="Gubbala S."/>
            <person name="Hirani K."/>
            <person name="Jayaseelan J.C."/>
            <person name="Lara F."/>
            <person name="Munidasa M."/>
            <person name="Palculict T."/>
            <person name="Patil S."/>
            <person name="Pu L.-L."/>
            <person name="Saada N."/>
            <person name="Tang L."/>
            <person name="Weissenberger G."/>
            <person name="Zhu Y."/>
            <person name="Hemphill L."/>
            <person name="Shang Y."/>
            <person name="Youmans B."/>
            <person name="Ayvaz T."/>
            <person name="Ross M."/>
            <person name="Santibanez J."/>
            <person name="Aqrawi P."/>
            <person name="Gross S."/>
            <person name="Joshi V."/>
            <person name="Fowler G."/>
            <person name="Nazareth L."/>
            <person name="Reid J."/>
            <person name="Worley K."/>
            <person name="Petrosino J."/>
            <person name="Highlander S."/>
            <person name="Gibbs R."/>
        </authorList>
    </citation>
    <scope>NUCLEOTIDE SEQUENCE [LARGE SCALE GENOMIC DNA]</scope>
    <source>
        <strain evidence="1 2">SK1056</strain>
    </source>
</reference>
<evidence type="ECO:0000313" key="2">
    <source>
        <dbReference type="Proteomes" id="UP000004171"/>
    </source>
</evidence>
<accession>F3UCJ9</accession>